<protein>
    <submittedName>
        <fullName evidence="1">Uncharacterized protein</fullName>
    </submittedName>
</protein>
<dbReference type="EMBL" id="CM010630">
    <property type="protein sequence ID" value="RID72754.1"/>
    <property type="molecule type" value="Genomic_DNA"/>
</dbReference>
<gene>
    <name evidence="1" type="ORF">BRARA_C04632</name>
</gene>
<proteinExistence type="predicted"/>
<evidence type="ECO:0000313" key="2">
    <source>
        <dbReference type="Proteomes" id="UP000264353"/>
    </source>
</evidence>
<sequence length="40" mass="4661">MISIIFLLCLETTRLHQKLMWARADQSLKLSYLDPINKGV</sequence>
<accession>A0A398A7W7</accession>
<reference evidence="1 2" key="1">
    <citation type="submission" date="2018-06" db="EMBL/GenBank/DDBJ databases">
        <title>WGS assembly of Brassica rapa FPsc.</title>
        <authorList>
            <person name="Bowman J."/>
            <person name="Kohchi T."/>
            <person name="Yamato K."/>
            <person name="Jenkins J."/>
            <person name="Shu S."/>
            <person name="Ishizaki K."/>
            <person name="Yamaoka S."/>
            <person name="Nishihama R."/>
            <person name="Nakamura Y."/>
            <person name="Berger F."/>
            <person name="Adam C."/>
            <person name="Aki S."/>
            <person name="Althoff F."/>
            <person name="Araki T."/>
            <person name="Arteaga-Vazquez M."/>
            <person name="Balasubrmanian S."/>
            <person name="Bauer D."/>
            <person name="Boehm C."/>
            <person name="Briginshaw L."/>
            <person name="Caballero-Perez J."/>
            <person name="Catarino B."/>
            <person name="Chen F."/>
            <person name="Chiyoda S."/>
            <person name="Chovatia M."/>
            <person name="Davies K."/>
            <person name="Delmans M."/>
            <person name="Demura T."/>
            <person name="Dierschke T."/>
            <person name="Dolan L."/>
            <person name="Dorantes-Acosta A."/>
            <person name="Eklund D."/>
            <person name="Florent S."/>
            <person name="Flores-Sandoval E."/>
            <person name="Fujiyama A."/>
            <person name="Fukuzawa H."/>
            <person name="Galik B."/>
            <person name="Grimanelli D."/>
            <person name="Grimwood J."/>
            <person name="Grossniklaus U."/>
            <person name="Hamada T."/>
            <person name="Haseloff J."/>
            <person name="Hetherington A."/>
            <person name="Higo A."/>
            <person name="Hirakawa Y."/>
            <person name="Hundley H."/>
            <person name="Ikeda Y."/>
            <person name="Inoue K."/>
            <person name="Inoue S."/>
            <person name="Ishida S."/>
            <person name="Jia Q."/>
            <person name="Kakita M."/>
            <person name="Kanazawa T."/>
            <person name="Kawai Y."/>
            <person name="Kawashima T."/>
            <person name="Kennedy M."/>
            <person name="Kinose K."/>
            <person name="Kinoshita T."/>
            <person name="Kohara Y."/>
            <person name="Koide E."/>
            <person name="Komatsu K."/>
            <person name="Kopischke S."/>
            <person name="Kubo M."/>
            <person name="Kyozuka J."/>
            <person name="Lagercrantz U."/>
            <person name="Lin S."/>
            <person name="Lindquist E."/>
            <person name="Lipzen A."/>
            <person name="Lu C."/>
            <person name="Luna E."/>
            <person name="Martienssen R."/>
            <person name="Minamino N."/>
            <person name="Mizutani M."/>
            <person name="Mizutani M."/>
            <person name="Mochizuki N."/>
            <person name="Monte I."/>
            <person name="Mosher R."/>
            <person name="Nagasaki H."/>
            <person name="Nakagami H."/>
            <person name="Naramoto S."/>
            <person name="Nishitani K."/>
            <person name="Ohtani M."/>
            <person name="Okamoto T."/>
            <person name="Okumura M."/>
            <person name="Phillips J."/>
            <person name="Pollak B."/>
            <person name="Reinders A."/>
            <person name="Roevekamp M."/>
            <person name="Sano R."/>
            <person name="Sawa S."/>
            <person name="Schmid M."/>
            <person name="Shirakawa M."/>
            <person name="Solano R."/>
            <person name="Spunde A."/>
            <person name="Suetsugu N."/>
            <person name="Sugano S."/>
            <person name="Sugiyama A."/>
            <person name="Sun R."/>
            <person name="Suzuki Y."/>
            <person name="Takenaka M."/>
            <person name="Takezawa D."/>
            <person name="Tomogane H."/>
            <person name="Tsuzuki M."/>
            <person name="Ueda T."/>
            <person name="Umeda M."/>
            <person name="Ward J."/>
            <person name="Watanabe Y."/>
            <person name="Yazaki K."/>
            <person name="Yokoyama R."/>
            <person name="Yoshitake Y."/>
            <person name="Yotsui I."/>
            <person name="Zachgo S."/>
            <person name="Schmutz J."/>
        </authorList>
    </citation>
    <scope>NUCLEOTIDE SEQUENCE [LARGE SCALE GENOMIC DNA]</scope>
    <source>
        <strain evidence="2">cv. B-3</strain>
    </source>
</reference>
<evidence type="ECO:0000313" key="1">
    <source>
        <dbReference type="EMBL" id="RID72754.1"/>
    </source>
</evidence>
<organism evidence="1 2">
    <name type="scientific">Brassica campestris</name>
    <name type="common">Field mustard</name>
    <dbReference type="NCBI Taxonomy" id="3711"/>
    <lineage>
        <taxon>Eukaryota</taxon>
        <taxon>Viridiplantae</taxon>
        <taxon>Streptophyta</taxon>
        <taxon>Embryophyta</taxon>
        <taxon>Tracheophyta</taxon>
        <taxon>Spermatophyta</taxon>
        <taxon>Magnoliopsida</taxon>
        <taxon>eudicotyledons</taxon>
        <taxon>Gunneridae</taxon>
        <taxon>Pentapetalae</taxon>
        <taxon>rosids</taxon>
        <taxon>malvids</taxon>
        <taxon>Brassicales</taxon>
        <taxon>Brassicaceae</taxon>
        <taxon>Brassiceae</taxon>
        <taxon>Brassica</taxon>
    </lineage>
</organism>
<dbReference type="Proteomes" id="UP000264353">
    <property type="component" value="Chromosome A3"/>
</dbReference>
<dbReference type="AlphaFoldDB" id="A0A398A7W7"/>
<name>A0A398A7W7_BRACM</name>